<name>A0A6A5T5C1_9PLEO</name>
<evidence type="ECO:0000256" key="1">
    <source>
        <dbReference type="SAM" id="MobiDB-lite"/>
    </source>
</evidence>
<gene>
    <name evidence="2" type="ORF">EJ02DRAFT_140918</name>
</gene>
<dbReference type="Pfam" id="PF01812">
    <property type="entry name" value="5-FTHF_cyc-lig"/>
    <property type="match status" value="1"/>
</dbReference>
<evidence type="ECO:0000313" key="3">
    <source>
        <dbReference type="Proteomes" id="UP000800038"/>
    </source>
</evidence>
<dbReference type="Proteomes" id="UP000800038">
    <property type="component" value="Unassembled WGS sequence"/>
</dbReference>
<dbReference type="EMBL" id="ML975999">
    <property type="protein sequence ID" value="KAF1947358.1"/>
    <property type="molecule type" value="Genomic_DNA"/>
</dbReference>
<dbReference type="AlphaFoldDB" id="A0A6A5T5C1"/>
<reference evidence="2" key="1">
    <citation type="journal article" date="2020" name="Stud. Mycol.">
        <title>101 Dothideomycetes genomes: a test case for predicting lifestyles and emergence of pathogens.</title>
        <authorList>
            <person name="Haridas S."/>
            <person name="Albert R."/>
            <person name="Binder M."/>
            <person name="Bloem J."/>
            <person name="Labutti K."/>
            <person name="Salamov A."/>
            <person name="Andreopoulos B."/>
            <person name="Baker S."/>
            <person name="Barry K."/>
            <person name="Bills G."/>
            <person name="Bluhm B."/>
            <person name="Cannon C."/>
            <person name="Castanera R."/>
            <person name="Culley D."/>
            <person name="Daum C."/>
            <person name="Ezra D."/>
            <person name="Gonzalez J."/>
            <person name="Henrissat B."/>
            <person name="Kuo A."/>
            <person name="Liang C."/>
            <person name="Lipzen A."/>
            <person name="Lutzoni F."/>
            <person name="Magnuson J."/>
            <person name="Mondo S."/>
            <person name="Nolan M."/>
            <person name="Ohm R."/>
            <person name="Pangilinan J."/>
            <person name="Park H.-J."/>
            <person name="Ramirez L."/>
            <person name="Alfaro M."/>
            <person name="Sun H."/>
            <person name="Tritt A."/>
            <person name="Yoshinaga Y."/>
            <person name="Zwiers L.-H."/>
            <person name="Turgeon B."/>
            <person name="Goodwin S."/>
            <person name="Spatafora J."/>
            <person name="Crous P."/>
            <person name="Grigoriev I."/>
        </authorList>
    </citation>
    <scope>NUCLEOTIDE SEQUENCE</scope>
    <source>
        <strain evidence="2">CBS 161.51</strain>
    </source>
</reference>
<evidence type="ECO:0000313" key="2">
    <source>
        <dbReference type="EMBL" id="KAF1947358.1"/>
    </source>
</evidence>
<organism evidence="2 3">
    <name type="scientific">Clathrospora elynae</name>
    <dbReference type="NCBI Taxonomy" id="706981"/>
    <lineage>
        <taxon>Eukaryota</taxon>
        <taxon>Fungi</taxon>
        <taxon>Dikarya</taxon>
        <taxon>Ascomycota</taxon>
        <taxon>Pezizomycotina</taxon>
        <taxon>Dothideomycetes</taxon>
        <taxon>Pleosporomycetidae</taxon>
        <taxon>Pleosporales</taxon>
        <taxon>Diademaceae</taxon>
        <taxon>Clathrospora</taxon>
    </lineage>
</organism>
<dbReference type="GO" id="GO:0005737">
    <property type="term" value="C:cytoplasm"/>
    <property type="evidence" value="ECO:0007669"/>
    <property type="project" value="TreeGrafter"/>
</dbReference>
<feature type="region of interest" description="Disordered" evidence="1">
    <location>
        <begin position="269"/>
        <end position="289"/>
    </location>
</feature>
<dbReference type="InterPro" id="IPR024185">
    <property type="entry name" value="FTHF_cligase-like_sf"/>
</dbReference>
<dbReference type="OrthoDB" id="433414at2759"/>
<dbReference type="PANTHER" id="PTHR13017:SF0">
    <property type="entry name" value="METHENYLTETRAHYDROFOLATE SYNTHASE DOMAIN-CONTAINING PROTEIN"/>
    <property type="match status" value="1"/>
</dbReference>
<accession>A0A6A5T5C1</accession>
<dbReference type="InterPro" id="IPR037171">
    <property type="entry name" value="NagB/RpiA_transferase-like"/>
</dbReference>
<feature type="compositionally biased region" description="Basic and acidic residues" evidence="1">
    <location>
        <begin position="270"/>
        <end position="284"/>
    </location>
</feature>
<protein>
    <recommendedName>
        <fullName evidence="4">5-formyltetrahydrofolate cyclo-ligase</fullName>
    </recommendedName>
</protein>
<dbReference type="SUPFAM" id="SSF100950">
    <property type="entry name" value="NagB/RpiA/CoA transferase-like"/>
    <property type="match status" value="1"/>
</dbReference>
<keyword evidence="3" id="KW-1185">Reference proteome</keyword>
<dbReference type="Gene3D" id="3.40.50.10420">
    <property type="entry name" value="NagB/RpiA/CoA transferase-like"/>
    <property type="match status" value="1"/>
</dbReference>
<sequence>MVNPTSPDECRKLIWARVYQQLLHYAVPDSRNNLDFMSFTPDFRGSSSAIDRVIGLPCYKSAEVLLITPDNSLEQLRLRALKDGKKVLVATYRLRRGFVLLHPGKISADKYEMAACLDGMEKPGIGQTVTLMQMRNESLEIDMCAIGGLAFNAQGVTIWEGHSLFEVQWAMLRDMKIVHPNAPVIAVAHACQVVDEAELGLESVKPDESGEVQCDYVVTPERVFEVEGAIKPAEGIDFAKLDPKALNNIPPLQELKGIRMMEQIMQKEGFTQKEEKKPEPRSAEEQMGISMVEKLMKGYKV</sequence>
<dbReference type="PANTHER" id="PTHR13017">
    <property type="entry name" value="5-FORMYLTETRAHYDROFOLATE CYCLO-LIGASE-RELATED"/>
    <property type="match status" value="1"/>
</dbReference>
<proteinExistence type="predicted"/>
<evidence type="ECO:0008006" key="4">
    <source>
        <dbReference type="Google" id="ProtNLM"/>
    </source>
</evidence>
<dbReference type="InterPro" id="IPR002698">
    <property type="entry name" value="FTHF_cligase"/>
</dbReference>